<reference evidence="1 2" key="1">
    <citation type="submission" date="2013-11" db="EMBL/GenBank/DDBJ databases">
        <title>Genome sequencing of Stegodyphus mimosarum.</title>
        <authorList>
            <person name="Bechsgaard J."/>
        </authorList>
    </citation>
    <scope>NUCLEOTIDE SEQUENCE [LARGE SCALE GENOMIC DNA]</scope>
</reference>
<evidence type="ECO:0000313" key="2">
    <source>
        <dbReference type="Proteomes" id="UP000054359"/>
    </source>
</evidence>
<feature type="non-terminal residue" evidence="1">
    <location>
        <position position="1"/>
    </location>
</feature>
<dbReference type="OrthoDB" id="27537at2759"/>
<sequence>DPNCKCDFYAPSKVFSSIHKKSIRSLDVSGGIGVSVCDENKLLIWDSNNGCVRVSKI</sequence>
<name>A0A087U5K3_STEMI</name>
<keyword evidence="2" id="KW-1185">Reference proteome</keyword>
<dbReference type="Proteomes" id="UP000054359">
    <property type="component" value="Unassembled WGS sequence"/>
</dbReference>
<protein>
    <submittedName>
        <fullName evidence="1">Uncharacterized protein</fullName>
    </submittedName>
</protein>
<feature type="non-terminal residue" evidence="1">
    <location>
        <position position="57"/>
    </location>
</feature>
<dbReference type="EMBL" id="KK118290">
    <property type="protein sequence ID" value="KFM72642.1"/>
    <property type="molecule type" value="Genomic_DNA"/>
</dbReference>
<accession>A0A087U5K3</accession>
<dbReference type="AlphaFoldDB" id="A0A087U5K3"/>
<evidence type="ECO:0000313" key="1">
    <source>
        <dbReference type="EMBL" id="KFM72642.1"/>
    </source>
</evidence>
<gene>
    <name evidence="1" type="ORF">X975_13840</name>
</gene>
<proteinExistence type="predicted"/>
<organism evidence="1 2">
    <name type="scientific">Stegodyphus mimosarum</name>
    <name type="common">African social velvet spider</name>
    <dbReference type="NCBI Taxonomy" id="407821"/>
    <lineage>
        <taxon>Eukaryota</taxon>
        <taxon>Metazoa</taxon>
        <taxon>Ecdysozoa</taxon>
        <taxon>Arthropoda</taxon>
        <taxon>Chelicerata</taxon>
        <taxon>Arachnida</taxon>
        <taxon>Araneae</taxon>
        <taxon>Araneomorphae</taxon>
        <taxon>Entelegynae</taxon>
        <taxon>Eresoidea</taxon>
        <taxon>Eresidae</taxon>
        <taxon>Stegodyphus</taxon>
    </lineage>
</organism>